<dbReference type="CDD" id="cd00118">
    <property type="entry name" value="LysM"/>
    <property type="match status" value="1"/>
</dbReference>
<dbReference type="Pfam" id="PF04773">
    <property type="entry name" value="FecR"/>
    <property type="match status" value="1"/>
</dbReference>
<organism evidence="3 4">
    <name type="scientific">Paenalcaligenes hermetiae</name>
    <dbReference type="NCBI Taxonomy" id="1157987"/>
    <lineage>
        <taxon>Bacteria</taxon>
        <taxon>Pseudomonadati</taxon>
        <taxon>Pseudomonadota</taxon>
        <taxon>Betaproteobacteria</taxon>
        <taxon>Burkholderiales</taxon>
        <taxon>Alcaligenaceae</taxon>
        <taxon>Paenalcaligenes</taxon>
    </lineage>
</organism>
<dbReference type="InterPro" id="IPR036779">
    <property type="entry name" value="LysM_dom_sf"/>
</dbReference>
<evidence type="ECO:0000256" key="1">
    <source>
        <dbReference type="SAM" id="SignalP"/>
    </source>
</evidence>
<proteinExistence type="predicted"/>
<gene>
    <name evidence="3" type="ORF">GCM10023337_17330</name>
</gene>
<dbReference type="PANTHER" id="PTHR38731">
    <property type="entry name" value="LIPL45-RELATED LIPOPROTEIN-RELATED"/>
    <property type="match status" value="1"/>
</dbReference>
<dbReference type="InterPro" id="IPR006860">
    <property type="entry name" value="FecR"/>
</dbReference>
<keyword evidence="1" id="KW-0732">Signal</keyword>
<dbReference type="RefSeq" id="WP_345371104.1">
    <property type="nucleotide sequence ID" value="NZ_BAABKD010000009.1"/>
</dbReference>
<dbReference type="Gene3D" id="2.60.120.1440">
    <property type="match status" value="1"/>
</dbReference>
<feature type="chain" id="PRO_5047360442" evidence="1">
    <location>
        <begin position="26"/>
        <end position="365"/>
    </location>
</feature>
<name>A0ABP9M6E7_9BURK</name>
<feature type="domain" description="LysM" evidence="2">
    <location>
        <begin position="35"/>
        <end position="82"/>
    </location>
</feature>
<evidence type="ECO:0000259" key="2">
    <source>
        <dbReference type="PROSITE" id="PS51782"/>
    </source>
</evidence>
<reference evidence="4" key="1">
    <citation type="journal article" date="2019" name="Int. J. Syst. Evol. Microbiol.">
        <title>The Global Catalogue of Microorganisms (GCM) 10K type strain sequencing project: providing services to taxonomists for standard genome sequencing and annotation.</title>
        <authorList>
            <consortium name="The Broad Institute Genomics Platform"/>
            <consortium name="The Broad Institute Genome Sequencing Center for Infectious Disease"/>
            <person name="Wu L."/>
            <person name="Ma J."/>
        </authorList>
    </citation>
    <scope>NUCLEOTIDE SEQUENCE [LARGE SCALE GENOMIC DNA]</scope>
    <source>
        <strain evidence="4">JCM 18423</strain>
    </source>
</reference>
<protein>
    <submittedName>
        <fullName evidence="3">FecR domain-containing protein</fullName>
    </submittedName>
</protein>
<evidence type="ECO:0000313" key="4">
    <source>
        <dbReference type="Proteomes" id="UP001500227"/>
    </source>
</evidence>
<evidence type="ECO:0000313" key="3">
    <source>
        <dbReference type="EMBL" id="GAA5091440.1"/>
    </source>
</evidence>
<sequence length="365" mass="39811">MRIFSALLQLVLCFLFSNYATSALAQPAGAKDDYFIYFVEAGDTLSELSELYTTRSSHWRHLQQLNQVEDEMRLPIGKELKIPFDLIPVIATEATLVHYKGDVKINHQSATKHTRLKAGDIINTGSRGFATLQLEDGSTLTLPPQSQLYLKQLNAFERARISDAILELQQGSIESHVAPNNTGVGRFEIHTPISITGIRGTNLRVHTTDAHTQTELLSGKAHIDRPEQRFQMLSNGYGANISADGKTAITALLPAPQLTLPKRGPKGWQTELIPVSGAQAYLVQVALSENGSQAVQRFTVPADQNIVYLRPSGPGEHYAFVRAIDEHGLMGLDAVVSYPGQGVLTSTDGSPVVSGDGQPILLTDY</sequence>
<feature type="signal peptide" evidence="1">
    <location>
        <begin position="1"/>
        <end position="25"/>
    </location>
</feature>
<accession>A0ABP9M6E7</accession>
<dbReference type="InterPro" id="IPR018392">
    <property type="entry name" value="LysM"/>
</dbReference>
<dbReference type="EMBL" id="BAABKD010000009">
    <property type="protein sequence ID" value="GAA5091440.1"/>
    <property type="molecule type" value="Genomic_DNA"/>
</dbReference>
<dbReference type="Proteomes" id="UP001500227">
    <property type="component" value="Unassembled WGS sequence"/>
</dbReference>
<dbReference type="Gene3D" id="3.10.350.10">
    <property type="entry name" value="LysM domain"/>
    <property type="match status" value="1"/>
</dbReference>
<dbReference type="PROSITE" id="PS51782">
    <property type="entry name" value="LYSM"/>
    <property type="match status" value="1"/>
</dbReference>
<comment type="caution">
    <text evidence="3">The sequence shown here is derived from an EMBL/GenBank/DDBJ whole genome shotgun (WGS) entry which is preliminary data.</text>
</comment>
<keyword evidence="4" id="KW-1185">Reference proteome</keyword>